<evidence type="ECO:0000256" key="5">
    <source>
        <dbReference type="ARBA" id="ARBA00022932"/>
    </source>
</evidence>
<sequence>MKATQRDFASAAVRGARECSLFFLCGPDEAGAFAAASRILSLLPDPGERVELSGGDLRKDPVRLGDEARSTSLFGDKRHILVRASGDEAHDAVKNMLDGMDTGQGEVCPVLIIATSATDKSRTAKLLEKRKDGMVAMFWPPDLSSVTASVRTMADAAGLRLNGDIAERIARGAGLDVRLAQSEITKLALYLDASPEGPRNADAEALEAIGAATEEDGFMPLVNAVLSGEAAKLPGELKRMHELSLNPVGLLLALERRTAQLAGLAAKIGASGNAQQVLTAEKSARRIFWKDERDLSVQLRLWRGASLDRLVNRLVSLHRALLSNNQSAELLLAQGLTQIARQAASTANKRHR</sequence>
<dbReference type="PANTHER" id="PTHR34388">
    <property type="entry name" value="DNA POLYMERASE III SUBUNIT DELTA"/>
    <property type="match status" value="1"/>
</dbReference>
<dbReference type="AlphaFoldDB" id="A0A6L7GH22"/>
<dbReference type="RefSeq" id="WP_160601902.1">
    <property type="nucleotide sequence ID" value="NZ_WTYU01000002.1"/>
</dbReference>
<dbReference type="GO" id="GO:0009360">
    <property type="term" value="C:DNA polymerase III complex"/>
    <property type="evidence" value="ECO:0007669"/>
    <property type="project" value="TreeGrafter"/>
</dbReference>
<evidence type="ECO:0000256" key="7">
    <source>
        <dbReference type="ARBA" id="ARBA00049244"/>
    </source>
</evidence>
<name>A0A6L7GH22_9SPHN</name>
<gene>
    <name evidence="8" type="ORF">GRI44_11495</name>
</gene>
<keyword evidence="4" id="KW-0235">DNA replication</keyword>
<dbReference type="GO" id="GO:0006261">
    <property type="term" value="P:DNA-templated DNA replication"/>
    <property type="evidence" value="ECO:0007669"/>
    <property type="project" value="TreeGrafter"/>
</dbReference>
<accession>A0A6L7GH22</accession>
<evidence type="ECO:0000256" key="3">
    <source>
        <dbReference type="ARBA" id="ARBA00022695"/>
    </source>
</evidence>
<evidence type="ECO:0000256" key="1">
    <source>
        <dbReference type="ARBA" id="ARBA00012417"/>
    </source>
</evidence>
<comment type="similarity">
    <text evidence="6">Belongs to the DNA polymerase HolA subunit family.</text>
</comment>
<dbReference type="InterPro" id="IPR008921">
    <property type="entry name" value="DNA_pol3_clamp-load_cplx_C"/>
</dbReference>
<dbReference type="InterPro" id="IPR005790">
    <property type="entry name" value="DNA_polIII_delta"/>
</dbReference>
<proteinExistence type="inferred from homology"/>
<dbReference type="EMBL" id="WTYU01000002">
    <property type="protein sequence ID" value="MXP15373.1"/>
    <property type="molecule type" value="Genomic_DNA"/>
</dbReference>
<dbReference type="Gene3D" id="1.10.8.60">
    <property type="match status" value="1"/>
</dbReference>
<dbReference type="PANTHER" id="PTHR34388:SF1">
    <property type="entry name" value="DNA POLYMERASE III SUBUNIT DELTA"/>
    <property type="match status" value="1"/>
</dbReference>
<dbReference type="SUPFAM" id="SSF48019">
    <property type="entry name" value="post-AAA+ oligomerization domain-like"/>
    <property type="match status" value="1"/>
</dbReference>
<dbReference type="GO" id="GO:0003677">
    <property type="term" value="F:DNA binding"/>
    <property type="evidence" value="ECO:0007669"/>
    <property type="project" value="InterPro"/>
</dbReference>
<dbReference type="SUPFAM" id="SSF52540">
    <property type="entry name" value="P-loop containing nucleoside triphosphate hydrolases"/>
    <property type="match status" value="1"/>
</dbReference>
<dbReference type="Proteomes" id="UP000473531">
    <property type="component" value="Unassembled WGS sequence"/>
</dbReference>
<keyword evidence="9" id="KW-1185">Reference proteome</keyword>
<comment type="catalytic activity">
    <reaction evidence="7">
        <text>DNA(n) + a 2'-deoxyribonucleoside 5'-triphosphate = DNA(n+1) + diphosphate</text>
        <dbReference type="Rhea" id="RHEA:22508"/>
        <dbReference type="Rhea" id="RHEA-COMP:17339"/>
        <dbReference type="Rhea" id="RHEA-COMP:17340"/>
        <dbReference type="ChEBI" id="CHEBI:33019"/>
        <dbReference type="ChEBI" id="CHEBI:61560"/>
        <dbReference type="ChEBI" id="CHEBI:173112"/>
        <dbReference type="EC" id="2.7.7.7"/>
    </reaction>
</comment>
<dbReference type="EC" id="2.7.7.7" evidence="1"/>
<keyword evidence="2" id="KW-0808">Transferase</keyword>
<keyword evidence="5" id="KW-0239">DNA-directed DNA polymerase</keyword>
<keyword evidence="3" id="KW-0548">Nucleotidyltransferase</keyword>
<organism evidence="8 9">
    <name type="scientific">Allopontixanthobacter confluentis</name>
    <dbReference type="NCBI Taxonomy" id="1849021"/>
    <lineage>
        <taxon>Bacteria</taxon>
        <taxon>Pseudomonadati</taxon>
        <taxon>Pseudomonadota</taxon>
        <taxon>Alphaproteobacteria</taxon>
        <taxon>Sphingomonadales</taxon>
        <taxon>Erythrobacteraceae</taxon>
        <taxon>Allopontixanthobacter</taxon>
    </lineage>
</organism>
<dbReference type="GO" id="GO:0003887">
    <property type="term" value="F:DNA-directed DNA polymerase activity"/>
    <property type="evidence" value="ECO:0007669"/>
    <property type="project" value="UniProtKB-KW"/>
</dbReference>
<dbReference type="NCBIfam" id="TIGR01128">
    <property type="entry name" value="holA"/>
    <property type="match status" value="1"/>
</dbReference>
<evidence type="ECO:0000256" key="4">
    <source>
        <dbReference type="ARBA" id="ARBA00022705"/>
    </source>
</evidence>
<evidence type="ECO:0000256" key="6">
    <source>
        <dbReference type="ARBA" id="ARBA00034754"/>
    </source>
</evidence>
<dbReference type="OrthoDB" id="9804983at2"/>
<evidence type="ECO:0000256" key="2">
    <source>
        <dbReference type="ARBA" id="ARBA00022679"/>
    </source>
</evidence>
<comment type="caution">
    <text evidence="8">The sequence shown here is derived from an EMBL/GenBank/DDBJ whole genome shotgun (WGS) entry which is preliminary data.</text>
</comment>
<protein>
    <recommendedName>
        <fullName evidence="1">DNA-directed DNA polymerase</fullName>
        <ecNumber evidence="1">2.7.7.7</ecNumber>
    </recommendedName>
</protein>
<evidence type="ECO:0000313" key="8">
    <source>
        <dbReference type="EMBL" id="MXP15373.1"/>
    </source>
</evidence>
<dbReference type="InterPro" id="IPR027417">
    <property type="entry name" value="P-loop_NTPase"/>
</dbReference>
<reference evidence="8 9" key="1">
    <citation type="submission" date="2019-12" db="EMBL/GenBank/DDBJ databases">
        <title>Genomic-based taxomic classification of the family Erythrobacteraceae.</title>
        <authorList>
            <person name="Xu L."/>
        </authorList>
    </citation>
    <scope>NUCLEOTIDE SEQUENCE [LARGE SCALE GENOMIC DNA]</scope>
    <source>
        <strain evidence="8 9">KCTC 52259</strain>
    </source>
</reference>
<evidence type="ECO:0000313" key="9">
    <source>
        <dbReference type="Proteomes" id="UP000473531"/>
    </source>
</evidence>